<dbReference type="RefSeq" id="WP_171200050.1">
    <property type="nucleotide sequence ID" value="NZ_JABEND010000006.1"/>
</dbReference>
<protein>
    <submittedName>
        <fullName evidence="1">Uncharacterized protein</fullName>
    </submittedName>
</protein>
<proteinExistence type="predicted"/>
<dbReference type="Proteomes" id="UP000562984">
    <property type="component" value="Unassembled WGS sequence"/>
</dbReference>
<accession>A0A849A717</accession>
<name>A0A849A717_9ACTN</name>
<organism evidence="1 2">
    <name type="scientific">Nakamurella aerolata</name>
    <dbReference type="NCBI Taxonomy" id="1656892"/>
    <lineage>
        <taxon>Bacteria</taxon>
        <taxon>Bacillati</taxon>
        <taxon>Actinomycetota</taxon>
        <taxon>Actinomycetes</taxon>
        <taxon>Nakamurellales</taxon>
        <taxon>Nakamurellaceae</taxon>
        <taxon>Nakamurella</taxon>
    </lineage>
</organism>
<comment type="caution">
    <text evidence="1">The sequence shown here is derived from an EMBL/GenBank/DDBJ whole genome shotgun (WGS) entry which is preliminary data.</text>
</comment>
<reference evidence="1 2" key="1">
    <citation type="submission" date="2020-05" db="EMBL/GenBank/DDBJ databases">
        <title>Nakamurella sp. DB0629 isolated from air conditioner.</title>
        <authorList>
            <person name="Kim D.H."/>
            <person name="Kim D.-U."/>
        </authorList>
    </citation>
    <scope>NUCLEOTIDE SEQUENCE [LARGE SCALE GENOMIC DNA]</scope>
    <source>
        <strain evidence="1 2">DB0629</strain>
    </source>
</reference>
<dbReference type="EMBL" id="JABEND010000006">
    <property type="protein sequence ID" value="NNG36349.1"/>
    <property type="molecule type" value="Genomic_DNA"/>
</dbReference>
<evidence type="ECO:0000313" key="1">
    <source>
        <dbReference type="EMBL" id="NNG36349.1"/>
    </source>
</evidence>
<sequence length="213" mass="22990">MSVVLVGSNPGLVLFAPGDDKAAAPVAAASLWTVDWSVWGFGTVLIAVHDGQWRIVGQDEHLGRILWDRFTRHFPELAPFAAVADVRQVTAPVQLRADLGSGLQASGGGIEMRLSEVKQRRQYINLAFELGDITLAVSNVYAPCQSGELEIDGRRVPGEVHCGESGGQWSSSGYLAMAEVWRDPTDRLQLGDSVRSSIFAGADPRHLRALGSR</sequence>
<gene>
    <name evidence="1" type="ORF">HKD39_11625</name>
</gene>
<keyword evidence="2" id="KW-1185">Reference proteome</keyword>
<dbReference type="AlphaFoldDB" id="A0A849A717"/>
<evidence type="ECO:0000313" key="2">
    <source>
        <dbReference type="Proteomes" id="UP000562984"/>
    </source>
</evidence>